<feature type="chain" id="PRO_5047276201" evidence="1">
    <location>
        <begin position="36"/>
        <end position="245"/>
    </location>
</feature>
<protein>
    <submittedName>
        <fullName evidence="4">Glioma pathogenesis-related protein 1-like</fullName>
    </submittedName>
</protein>
<sequence length="245" mass="27489">MFTSRDLPSSSLSCLALSSWCLLTCLLTLTTDAAATDVRSNAHAARIHETMNQIARKRREITDVVSKSDMNKRGFTEEEKDSIIHVHNAFRSVVDDPPASNMREVIWDEAIANYSQEWADGCGGRHRLTRDLDPWVGMGENLMFIWAPGYNEATTVQNWWEEGFDYTYDTEACTNRNGCGHYETVMWAKTHLVGCGIKRCDALEAFKSLGQAYFIVCNYNDRFLTASKPYEKGAACSACPDEAPG</sequence>
<dbReference type="PANTHER" id="PTHR10334">
    <property type="entry name" value="CYSTEINE-RICH SECRETORY PROTEIN-RELATED"/>
    <property type="match status" value="1"/>
</dbReference>
<keyword evidence="1" id="KW-0732">Signal</keyword>
<evidence type="ECO:0000313" key="4">
    <source>
        <dbReference type="RefSeq" id="XP_005096685.1"/>
    </source>
</evidence>
<evidence type="ECO:0000256" key="1">
    <source>
        <dbReference type="SAM" id="SignalP"/>
    </source>
</evidence>
<dbReference type="Proteomes" id="UP000694888">
    <property type="component" value="Unplaced"/>
</dbReference>
<dbReference type="InterPro" id="IPR035940">
    <property type="entry name" value="CAP_sf"/>
</dbReference>
<dbReference type="SMART" id="SM00198">
    <property type="entry name" value="SCP"/>
    <property type="match status" value="1"/>
</dbReference>
<dbReference type="PRINTS" id="PR00837">
    <property type="entry name" value="V5TPXLIKE"/>
</dbReference>
<organism evidence="3 4">
    <name type="scientific">Aplysia californica</name>
    <name type="common">California sea hare</name>
    <dbReference type="NCBI Taxonomy" id="6500"/>
    <lineage>
        <taxon>Eukaryota</taxon>
        <taxon>Metazoa</taxon>
        <taxon>Spiralia</taxon>
        <taxon>Lophotrochozoa</taxon>
        <taxon>Mollusca</taxon>
        <taxon>Gastropoda</taxon>
        <taxon>Heterobranchia</taxon>
        <taxon>Euthyneura</taxon>
        <taxon>Tectipleura</taxon>
        <taxon>Aplysiida</taxon>
        <taxon>Aplysioidea</taxon>
        <taxon>Aplysiidae</taxon>
        <taxon>Aplysia</taxon>
    </lineage>
</organism>
<feature type="signal peptide" evidence="1">
    <location>
        <begin position="1"/>
        <end position="35"/>
    </location>
</feature>
<dbReference type="GeneID" id="101854493"/>
<accession>A0ABM0JLT2</accession>
<dbReference type="SUPFAM" id="SSF55797">
    <property type="entry name" value="PR-1-like"/>
    <property type="match status" value="1"/>
</dbReference>
<dbReference type="Pfam" id="PF00188">
    <property type="entry name" value="CAP"/>
    <property type="match status" value="1"/>
</dbReference>
<reference evidence="4" key="1">
    <citation type="submission" date="2025-08" db="UniProtKB">
        <authorList>
            <consortium name="RefSeq"/>
        </authorList>
    </citation>
    <scope>IDENTIFICATION</scope>
</reference>
<proteinExistence type="predicted"/>
<gene>
    <name evidence="4" type="primary">LOC101854493</name>
</gene>
<dbReference type="Gene3D" id="3.40.33.10">
    <property type="entry name" value="CAP"/>
    <property type="match status" value="1"/>
</dbReference>
<dbReference type="PRINTS" id="PR00838">
    <property type="entry name" value="V5ALLERGEN"/>
</dbReference>
<name>A0ABM0JLT2_APLCA</name>
<dbReference type="InterPro" id="IPR014044">
    <property type="entry name" value="CAP_dom"/>
</dbReference>
<evidence type="ECO:0000313" key="3">
    <source>
        <dbReference type="Proteomes" id="UP000694888"/>
    </source>
</evidence>
<dbReference type="InterPro" id="IPR002413">
    <property type="entry name" value="V5_allergen-like"/>
</dbReference>
<evidence type="ECO:0000259" key="2">
    <source>
        <dbReference type="SMART" id="SM00198"/>
    </source>
</evidence>
<dbReference type="RefSeq" id="XP_005096685.1">
    <property type="nucleotide sequence ID" value="XM_005096628.3"/>
</dbReference>
<dbReference type="InterPro" id="IPR001283">
    <property type="entry name" value="CRISP-related"/>
</dbReference>
<keyword evidence="3" id="KW-1185">Reference proteome</keyword>
<feature type="domain" description="SCP" evidence="2">
    <location>
        <begin position="78"/>
        <end position="223"/>
    </location>
</feature>